<evidence type="ECO:0000313" key="1">
    <source>
        <dbReference type="EMBL" id="SDE42153.1"/>
    </source>
</evidence>
<gene>
    <name evidence="1" type="ORF">SAMN05421544_1093</name>
</gene>
<proteinExistence type="predicted"/>
<dbReference type="OrthoDB" id="4291430at2"/>
<dbReference type="STRING" id="1071918.SAMN05421544_1093"/>
<dbReference type="AlphaFoldDB" id="A0A1G7CSD6"/>
<name>A0A1G7CSD6_9FLAO</name>
<organism evidence="1 2">
    <name type="scientific">Riemerella columbipharyngis</name>
    <dbReference type="NCBI Taxonomy" id="1071918"/>
    <lineage>
        <taxon>Bacteria</taxon>
        <taxon>Pseudomonadati</taxon>
        <taxon>Bacteroidota</taxon>
        <taxon>Flavobacteriia</taxon>
        <taxon>Flavobacteriales</taxon>
        <taxon>Weeksellaceae</taxon>
        <taxon>Riemerella</taxon>
    </lineage>
</organism>
<dbReference type="SUPFAM" id="SSF53756">
    <property type="entry name" value="UDP-Glycosyltransferase/glycogen phosphorylase"/>
    <property type="match status" value="1"/>
</dbReference>
<protein>
    <submittedName>
        <fullName evidence="1">Uncharacterized protein</fullName>
    </submittedName>
</protein>
<evidence type="ECO:0000313" key="2">
    <source>
        <dbReference type="Proteomes" id="UP000198517"/>
    </source>
</evidence>
<keyword evidence="2" id="KW-1185">Reference proteome</keyword>
<dbReference type="EMBL" id="FNAS01000009">
    <property type="protein sequence ID" value="SDE42153.1"/>
    <property type="molecule type" value="Genomic_DNA"/>
</dbReference>
<sequence>MPARIAYIELDTHAEIANRFHDLMLQSEAFSVDYYFSKRILEILEVDGDNIFLSSNSDILKQLNQRHYDLVVIGTVHRYFDLFFRITKRYHTAVICHNLNFIKASKLDLLNGILEKETRYRLKLLLKEKLFLKDKVYKQAQSLWVLSQELAQEKYEYLPLFYNEFDSAAENEIPTIVIPGSVSQLRRDYERVINRLYNATLPLKVIFLGKASGQELEKIKKLKSEKTVLDIVYFTEMVPQPVFDDWMKKADILWCPIQDETKFLGIKENYGITKTSGNIGDAIRYGKRAIFPKFYQNKYPFILLEEGYFSGKKPVFNFAFEDFTKDKIRKDLEKKLLKACK</sequence>
<dbReference type="RefSeq" id="WP_092736575.1">
    <property type="nucleotide sequence ID" value="NZ_FNAS01000009.1"/>
</dbReference>
<dbReference type="Proteomes" id="UP000198517">
    <property type="component" value="Unassembled WGS sequence"/>
</dbReference>
<accession>A0A1G7CSD6</accession>
<reference evidence="1 2" key="1">
    <citation type="submission" date="2016-10" db="EMBL/GenBank/DDBJ databases">
        <authorList>
            <person name="de Groot N.N."/>
        </authorList>
    </citation>
    <scope>NUCLEOTIDE SEQUENCE [LARGE SCALE GENOMIC DNA]</scope>
    <source>
        <strain evidence="1 2">DSM 24015</strain>
    </source>
</reference>